<feature type="region of interest" description="Disordered" evidence="1">
    <location>
        <begin position="78"/>
        <end position="119"/>
    </location>
</feature>
<evidence type="ECO:0000313" key="2">
    <source>
        <dbReference type="EMBL" id="EFN88378.1"/>
    </source>
</evidence>
<feature type="compositionally biased region" description="Basic and acidic residues" evidence="1">
    <location>
        <begin position="203"/>
        <end position="225"/>
    </location>
</feature>
<gene>
    <name evidence="2" type="ORF">EAI_02514</name>
</gene>
<dbReference type="AlphaFoldDB" id="E2B7K3"/>
<dbReference type="InParanoid" id="E2B7K3"/>
<feature type="region of interest" description="Disordered" evidence="1">
    <location>
        <begin position="142"/>
        <end position="357"/>
    </location>
</feature>
<feature type="compositionally biased region" description="Basic and acidic residues" evidence="1">
    <location>
        <begin position="240"/>
        <end position="258"/>
    </location>
</feature>
<reference evidence="2 3" key="1">
    <citation type="journal article" date="2010" name="Science">
        <title>Genomic comparison of the ants Camponotus floridanus and Harpegnathos saltator.</title>
        <authorList>
            <person name="Bonasio R."/>
            <person name="Zhang G."/>
            <person name="Ye C."/>
            <person name="Mutti N.S."/>
            <person name="Fang X."/>
            <person name="Qin N."/>
            <person name="Donahue G."/>
            <person name="Yang P."/>
            <person name="Li Q."/>
            <person name="Li C."/>
            <person name="Zhang P."/>
            <person name="Huang Z."/>
            <person name="Berger S.L."/>
            <person name="Reinberg D."/>
            <person name="Wang J."/>
            <person name="Liebig J."/>
        </authorList>
    </citation>
    <scope>NUCLEOTIDE SEQUENCE [LARGE SCALE GENOMIC DNA]</scope>
    <source>
        <strain evidence="2 3">R22 G/1</strain>
    </source>
</reference>
<accession>E2B7K3</accession>
<name>E2B7K3_HARSA</name>
<dbReference type="OrthoDB" id="10250504at2759"/>
<evidence type="ECO:0000313" key="3">
    <source>
        <dbReference type="Proteomes" id="UP000008237"/>
    </source>
</evidence>
<feature type="compositionally biased region" description="Basic residues" evidence="1">
    <location>
        <begin position="150"/>
        <end position="159"/>
    </location>
</feature>
<organism evidence="3">
    <name type="scientific">Harpegnathos saltator</name>
    <name type="common">Jerdon's jumping ant</name>
    <dbReference type="NCBI Taxonomy" id="610380"/>
    <lineage>
        <taxon>Eukaryota</taxon>
        <taxon>Metazoa</taxon>
        <taxon>Ecdysozoa</taxon>
        <taxon>Arthropoda</taxon>
        <taxon>Hexapoda</taxon>
        <taxon>Insecta</taxon>
        <taxon>Pterygota</taxon>
        <taxon>Neoptera</taxon>
        <taxon>Endopterygota</taxon>
        <taxon>Hymenoptera</taxon>
        <taxon>Apocrita</taxon>
        <taxon>Aculeata</taxon>
        <taxon>Formicoidea</taxon>
        <taxon>Formicidae</taxon>
        <taxon>Ponerinae</taxon>
        <taxon>Ponerini</taxon>
        <taxon>Harpegnathos</taxon>
    </lineage>
</organism>
<feature type="compositionally biased region" description="Polar residues" evidence="1">
    <location>
        <begin position="226"/>
        <end position="239"/>
    </location>
</feature>
<evidence type="ECO:0000256" key="1">
    <source>
        <dbReference type="SAM" id="MobiDB-lite"/>
    </source>
</evidence>
<feature type="compositionally biased region" description="Basic and acidic residues" evidence="1">
    <location>
        <begin position="174"/>
        <end position="183"/>
    </location>
</feature>
<proteinExistence type="predicted"/>
<feature type="compositionally biased region" description="Basic and acidic residues" evidence="1">
    <location>
        <begin position="86"/>
        <end position="98"/>
    </location>
</feature>
<dbReference type="Proteomes" id="UP000008237">
    <property type="component" value="Unassembled WGS sequence"/>
</dbReference>
<sequence>MDIKNNVSIKKIVDGRSDTSASEDSAIFSQEDPVKIKVEDPEPEAYTWDNTADASNYSQLNNDGTNVYDNINLNGCTESRKRKKREHIEIDASFEPERKKKKKKHVKRPRESDSESTCVAENEKEIINNITSTVKRIKYKEEIEEEQDNKKHKKHKKKSLVMSDSEPDFPVKIYKKEKEEQNNKKHKKNKKVSMVMSDSEPDFPVKVKEEKPDPVIDKIIKESSRNYESSGYENMGTQNLDEHMETDICTKTESSDKEKKKRSKKASKDIDSEVEFKIKSENKIVDDTFEMNKHDSEDAVDEQHKHMNHNILESDISSSISDNEHISKKQKKSKKSSKEPLDSKLKHHVKIKEEEDN</sequence>
<keyword evidence="3" id="KW-1185">Reference proteome</keyword>
<feature type="compositionally biased region" description="Basic and acidic residues" evidence="1">
    <location>
        <begin position="266"/>
        <end position="305"/>
    </location>
</feature>
<protein>
    <submittedName>
        <fullName evidence="2">Uncharacterized protein</fullName>
    </submittedName>
</protein>
<dbReference type="EMBL" id="GL446181">
    <property type="protein sequence ID" value="EFN88378.1"/>
    <property type="molecule type" value="Genomic_DNA"/>
</dbReference>
<feature type="compositionally biased region" description="Basic residues" evidence="1">
    <location>
        <begin position="99"/>
        <end position="108"/>
    </location>
</feature>
<dbReference type="STRING" id="610380.E2B7K3"/>